<dbReference type="Proteomes" id="UP000419144">
    <property type="component" value="Unassembled WGS sequence"/>
</dbReference>
<dbReference type="FunFam" id="1.25.10.10:FF:000682">
    <property type="entry name" value="Putative splicing factor 3B subunit 1"/>
    <property type="match status" value="1"/>
</dbReference>
<keyword evidence="6" id="KW-1185">Reference proteome</keyword>
<feature type="domain" description="Splicing factor 3B subunit 1" evidence="4">
    <location>
        <begin position="207"/>
        <end position="301"/>
    </location>
</feature>
<keyword evidence="2" id="KW-0508">mRNA splicing</keyword>
<dbReference type="OrthoDB" id="438939at2759"/>
<name>A0A640KLG8_LEITA</name>
<dbReference type="PANTHER" id="PTHR12097">
    <property type="entry name" value="SPLICING FACTOR 3B, SUBUNIT 1-RELATED"/>
    <property type="match status" value="1"/>
</dbReference>
<dbReference type="GO" id="GO:0005681">
    <property type="term" value="C:spliceosomal complex"/>
    <property type="evidence" value="ECO:0007669"/>
    <property type="project" value="UniProtKB-KW"/>
</dbReference>
<dbReference type="FunFam" id="1.25.10.10:FF:000737">
    <property type="entry name" value="Splicing factor 3B subunit 1, putative"/>
    <property type="match status" value="1"/>
</dbReference>
<feature type="compositionally biased region" description="Polar residues" evidence="3">
    <location>
        <begin position="104"/>
        <end position="114"/>
    </location>
</feature>
<dbReference type="SUPFAM" id="SSF48371">
    <property type="entry name" value="ARM repeat"/>
    <property type="match status" value="1"/>
</dbReference>
<organism evidence="5 6">
    <name type="scientific">Leishmania tarentolae</name>
    <name type="common">Sauroleishmania tarentolae</name>
    <dbReference type="NCBI Taxonomy" id="5689"/>
    <lineage>
        <taxon>Eukaryota</taxon>
        <taxon>Discoba</taxon>
        <taxon>Euglenozoa</taxon>
        <taxon>Kinetoplastea</taxon>
        <taxon>Metakinetoplastina</taxon>
        <taxon>Trypanosomatida</taxon>
        <taxon>Trypanosomatidae</taxon>
        <taxon>Leishmaniinae</taxon>
        <taxon>Leishmania</taxon>
        <taxon>lizard Leishmania</taxon>
    </lineage>
</organism>
<proteinExistence type="inferred from homology"/>
<feature type="compositionally biased region" description="Polar residues" evidence="3">
    <location>
        <begin position="127"/>
        <end position="139"/>
    </location>
</feature>
<comment type="caution">
    <text evidence="5">The sequence shown here is derived from an EMBL/GenBank/DDBJ whole genome shotgun (WGS) entry which is preliminary data.</text>
</comment>
<evidence type="ECO:0000256" key="1">
    <source>
        <dbReference type="ARBA" id="ARBA00005754"/>
    </source>
</evidence>
<dbReference type="Gene3D" id="1.25.10.10">
    <property type="entry name" value="Leucine-rich Repeat Variant"/>
    <property type="match status" value="3"/>
</dbReference>
<protein>
    <submittedName>
        <fullName evidence="5">Splicing factor 3B subunit 1, putative</fullName>
    </submittedName>
</protein>
<dbReference type="Pfam" id="PF08920">
    <property type="entry name" value="SF3b1"/>
    <property type="match status" value="1"/>
</dbReference>
<dbReference type="AlphaFoldDB" id="A0A640KLG8"/>
<dbReference type="EMBL" id="BLBS01000039">
    <property type="protein sequence ID" value="GET90188.1"/>
    <property type="molecule type" value="Genomic_DNA"/>
</dbReference>
<gene>
    <name evidence="5" type="ORF">LtaPh_2826500</name>
</gene>
<evidence type="ECO:0000256" key="2">
    <source>
        <dbReference type="ARBA" id="ARBA00022728"/>
    </source>
</evidence>
<dbReference type="InterPro" id="IPR016024">
    <property type="entry name" value="ARM-type_fold"/>
</dbReference>
<dbReference type="GO" id="GO:0003729">
    <property type="term" value="F:mRNA binding"/>
    <property type="evidence" value="ECO:0007669"/>
    <property type="project" value="InterPro"/>
</dbReference>
<sequence>MHTAYAARWCYVAYDTSATAIVAYLSSSAHPFAYARTLRLTKLLYELTRTHRRVHAHTTSSLFQHHSDRLTMADAEGGEPQALKKHRWEDPTGFGGGDSGGAMPTSTRWSSATPRQYGADTPRRTPVLSSETSSWRGMATPNATPYMSDFIPTPTFGASGSSGMGGSTPSTFGTPRMGSSGVTAGGSTPLFASGSTPRMGGVTPMFTGATPAAGATFGATPNYQYEGGTPLQSHFASSVETQSITTAAIEAKAKALEKEWNRKNRRLTSEYLDSILPREFFTVAAVPADYNPLPPEEPNFYEIAVRSMDVFSMQAGAAAGVTAGLDANGQPIRYDIPEDMGDGMPAMKVEDAAVFVELLKYHKAEKIPDEHLPSYLLMKNLFKIKNGDTLQRRAGTRYLLDKATIFGSHFIFQRLSYIWSCDILNIEEKHYFIDFIKSLLQQMGKGARQFTKEVIHLVEPLLTAHERILRDDGKQVLTLLTRVVGFQAVFAVIREDFGHAESIVRRHTARVMAVVGYAAGTEEVTAALRDMSYAPSALARQTVVRSMAELAKMVGHALMAALPDMVAMLERLLRDEKRVQRDAALAVAAIAEATAPDGIEELAPLVDVICEECMKGIGSMASPFIQAFGALVPLMSPYDAQARTAAMMPNLVNQFSTPEDEFRRVLISVVRKCVLAEGVTPQFIRQTILEPFFEGFWRVRRLAAERQTSGSLVATTVEIAKKLGSVEVLVKLSPDMKDESEEYQRMVLTAIKKVVDATGMDAAPDTLVTFVLDGAIAAVRQDELGTSKLVMNVLATICNALGARLRPYLKQVFDLIKRRRENREASMRAQTADLVSRIAHTVMLADGTVFLQDLGLSLYERLEDPDPRALSANLRAVRSILGELGSRRFKPSVRELLKRLTFVIKSRNSHVQNGAIALIEDIATNYDADVDAIHLHQLATRGLFELLDSPQRATRHACARTFGVIAKKIRPFAIILELVDNFRQDKRQIRICTAVALSAIAKECGPFTIIPYLLNEYKISEGKQVAVIVQHSVLKAIRYIFEAIGSIGKEYVYPMIPLLERALTETNIQMRRMAVEASRAILLSVAGNDGFEGIALHLLNFVHPNIVELLAKNEVKIGEERLKMVTAVVSYYEAARVVIEPGKLLQYLLQGLFHPARKVRDIYRRTYNLIYIGSPERLVPYYPRIENDASHTYVRHELEVLL</sequence>
<dbReference type="InterPro" id="IPR011989">
    <property type="entry name" value="ARM-like"/>
</dbReference>
<evidence type="ECO:0000256" key="3">
    <source>
        <dbReference type="SAM" id="MobiDB-lite"/>
    </source>
</evidence>
<dbReference type="InterPro" id="IPR015016">
    <property type="entry name" value="SF3b_su1"/>
</dbReference>
<dbReference type="VEuPathDB" id="TriTrypDB:LtaPh_2826500"/>
<evidence type="ECO:0000313" key="6">
    <source>
        <dbReference type="Proteomes" id="UP000419144"/>
    </source>
</evidence>
<dbReference type="InterPro" id="IPR038737">
    <property type="entry name" value="SF3b_su1-like"/>
</dbReference>
<reference evidence="5" key="1">
    <citation type="submission" date="2019-11" db="EMBL/GenBank/DDBJ databases">
        <title>Leishmania tarentolae CDS.</title>
        <authorList>
            <person name="Goto Y."/>
            <person name="Yamagishi J."/>
        </authorList>
    </citation>
    <scope>NUCLEOTIDE SEQUENCE [LARGE SCALE GENOMIC DNA]</scope>
    <source>
        <strain evidence="5">Parrot Tar II</strain>
    </source>
</reference>
<comment type="similarity">
    <text evidence="1">Belongs to the SF3B1 family.</text>
</comment>
<keyword evidence="2" id="KW-0747">Spliceosome</keyword>
<evidence type="ECO:0000313" key="5">
    <source>
        <dbReference type="EMBL" id="GET90188.1"/>
    </source>
</evidence>
<keyword evidence="2" id="KW-0507">mRNA processing</keyword>
<accession>A0A640KLG8</accession>
<evidence type="ECO:0000259" key="4">
    <source>
        <dbReference type="Pfam" id="PF08920"/>
    </source>
</evidence>
<feature type="region of interest" description="Disordered" evidence="3">
    <location>
        <begin position="78"/>
        <end position="139"/>
    </location>
</feature>
<dbReference type="GO" id="GO:0000245">
    <property type="term" value="P:spliceosomal complex assembly"/>
    <property type="evidence" value="ECO:0007669"/>
    <property type="project" value="InterPro"/>
</dbReference>